<name>A0ABV4UV26_9BACL</name>
<dbReference type="SMART" id="SM00490">
    <property type="entry name" value="HELICc"/>
    <property type="match status" value="1"/>
</dbReference>
<evidence type="ECO:0000256" key="4">
    <source>
        <dbReference type="ARBA" id="ARBA00022840"/>
    </source>
</evidence>
<dbReference type="Proteomes" id="UP001575622">
    <property type="component" value="Unassembled WGS sequence"/>
</dbReference>
<keyword evidence="2 7" id="KW-0378">Hydrolase</keyword>
<evidence type="ECO:0000313" key="8">
    <source>
        <dbReference type="Proteomes" id="UP001575622"/>
    </source>
</evidence>
<evidence type="ECO:0000259" key="6">
    <source>
        <dbReference type="PROSITE" id="PS51194"/>
    </source>
</evidence>
<keyword evidence="3 7" id="KW-0347">Helicase</keyword>
<keyword evidence="1" id="KW-0547">Nucleotide-binding</keyword>
<organism evidence="7 8">
    <name type="scientific">Paenibacillus oleatilyticus</name>
    <dbReference type="NCBI Taxonomy" id="2594886"/>
    <lineage>
        <taxon>Bacteria</taxon>
        <taxon>Bacillati</taxon>
        <taxon>Bacillota</taxon>
        <taxon>Bacilli</taxon>
        <taxon>Bacillales</taxon>
        <taxon>Paenibacillaceae</taxon>
        <taxon>Paenibacillus</taxon>
    </lineage>
</organism>
<evidence type="ECO:0000256" key="3">
    <source>
        <dbReference type="ARBA" id="ARBA00022806"/>
    </source>
</evidence>
<dbReference type="InterPro" id="IPR001650">
    <property type="entry name" value="Helicase_C-like"/>
</dbReference>
<keyword evidence="4" id="KW-0067">ATP-binding</keyword>
<dbReference type="InterPro" id="IPR027417">
    <property type="entry name" value="P-loop_NTPase"/>
</dbReference>
<dbReference type="Pfam" id="PF00271">
    <property type="entry name" value="Helicase_C"/>
    <property type="match status" value="1"/>
</dbReference>
<evidence type="ECO:0000313" key="7">
    <source>
        <dbReference type="EMBL" id="MFB0840976.1"/>
    </source>
</evidence>
<dbReference type="InterPro" id="IPR014001">
    <property type="entry name" value="Helicase_ATP-bd"/>
</dbReference>
<dbReference type="SUPFAM" id="SSF52540">
    <property type="entry name" value="P-loop containing nucleoside triphosphate hydrolases"/>
    <property type="match status" value="1"/>
</dbReference>
<dbReference type="EMBL" id="JBHDLN010000001">
    <property type="protein sequence ID" value="MFB0840976.1"/>
    <property type="molecule type" value="Genomic_DNA"/>
</dbReference>
<evidence type="ECO:0000256" key="2">
    <source>
        <dbReference type="ARBA" id="ARBA00022801"/>
    </source>
</evidence>
<feature type="domain" description="Helicase C-terminal" evidence="6">
    <location>
        <begin position="293"/>
        <end position="459"/>
    </location>
</feature>
<dbReference type="Gene3D" id="3.40.50.300">
    <property type="entry name" value="P-loop containing nucleotide triphosphate hydrolases"/>
    <property type="match status" value="2"/>
</dbReference>
<dbReference type="GO" id="GO:0016787">
    <property type="term" value="F:hydrolase activity"/>
    <property type="evidence" value="ECO:0007669"/>
    <property type="project" value="UniProtKB-KW"/>
</dbReference>
<proteinExistence type="predicted"/>
<dbReference type="PANTHER" id="PTHR11274:SF0">
    <property type="entry name" value="GENERAL TRANSCRIPTION AND DNA REPAIR FACTOR IIH HELICASE SUBUNIT XPB"/>
    <property type="match status" value="1"/>
</dbReference>
<dbReference type="InterPro" id="IPR006935">
    <property type="entry name" value="Helicase/UvrB_N"/>
</dbReference>
<evidence type="ECO:0000256" key="1">
    <source>
        <dbReference type="ARBA" id="ARBA00022741"/>
    </source>
</evidence>
<dbReference type="GO" id="GO:0004386">
    <property type="term" value="F:helicase activity"/>
    <property type="evidence" value="ECO:0007669"/>
    <property type="project" value="UniProtKB-KW"/>
</dbReference>
<dbReference type="PROSITE" id="PS51192">
    <property type="entry name" value="HELICASE_ATP_BIND_1"/>
    <property type="match status" value="1"/>
</dbReference>
<dbReference type="CDD" id="cd17926">
    <property type="entry name" value="DEXHc_RE"/>
    <property type="match status" value="1"/>
</dbReference>
<feature type="domain" description="Helicase ATP-binding" evidence="5">
    <location>
        <begin position="112"/>
        <end position="247"/>
    </location>
</feature>
<dbReference type="PROSITE" id="PS51194">
    <property type="entry name" value="HELICASE_CTER"/>
    <property type="match status" value="1"/>
</dbReference>
<accession>A0ABV4UV26</accession>
<dbReference type="SMART" id="SM00487">
    <property type="entry name" value="DEXDc"/>
    <property type="match status" value="1"/>
</dbReference>
<dbReference type="Pfam" id="PF04851">
    <property type="entry name" value="ResIII"/>
    <property type="match status" value="1"/>
</dbReference>
<dbReference type="PANTHER" id="PTHR11274">
    <property type="entry name" value="RAD25/XP-B DNA REPAIR HELICASE"/>
    <property type="match status" value="1"/>
</dbReference>
<dbReference type="CDD" id="cd18785">
    <property type="entry name" value="SF2_C"/>
    <property type="match status" value="1"/>
</dbReference>
<sequence length="459" mass="52285">MLEITVSHCIEIPIRSVPDTLLHAVTQELTFENPAYVNAVRMDLAFYKLSPTLTYYEIDDELLRLPRGYIRRLLRLCQENAIAYVAIDRRMKLPKIAFRSTIQLRDYQRVAVEQMVKRGQGGIVAPCGAGKTMIMLEAMARIGQPTLWITHTQDLAQQAVDCAVRVLDMEEEEIGRIGGGKKTIGSRLTVALIQSLKRMDLQELAQRFGAIFVDEAHHLAADSFYNVVSQFPALYRFWVSATPDREDGLGGVVTAAGGPVLHEIGQFDVPVMIPQLEVIQTKFSSTQQEYTKIIDDLMKNSERNHLVIQTIARAMQPDSYGLVLSDRIEHLKLLLAGIRSTLPYLTVELLTGKMKKKDRDEILRRCRNKEVHILLATQLAREGLDITHLNRLFLATPKRAQGAVQQEVGRIMRPADGKREAVVYDFWDIRNPIIKAQFWKRREVYRKLGIAEKRQTKIQ</sequence>
<dbReference type="RefSeq" id="WP_373948314.1">
    <property type="nucleotide sequence ID" value="NZ_JBHDLN010000001.1"/>
</dbReference>
<protein>
    <submittedName>
        <fullName evidence="7">DEAD/DEAH box helicase</fullName>
        <ecNumber evidence="7">3.6.4.-</ecNumber>
    </submittedName>
</protein>
<dbReference type="EC" id="3.6.4.-" evidence="7"/>
<evidence type="ECO:0000259" key="5">
    <source>
        <dbReference type="PROSITE" id="PS51192"/>
    </source>
</evidence>
<dbReference type="InterPro" id="IPR050615">
    <property type="entry name" value="ATP-dep_DNA_Helicase"/>
</dbReference>
<keyword evidence="8" id="KW-1185">Reference proteome</keyword>
<gene>
    <name evidence="7" type="ORF">ACEU3E_02225</name>
</gene>
<reference evidence="7 8" key="1">
    <citation type="submission" date="2024-09" db="EMBL/GenBank/DDBJ databases">
        <authorList>
            <person name="Makale K.P.P."/>
            <person name="Makhzoum A."/>
            <person name="Rantong G."/>
            <person name="Rahube T.O."/>
        </authorList>
    </citation>
    <scope>NUCLEOTIDE SEQUENCE [LARGE SCALE GENOMIC DNA]</scope>
    <source>
        <strain evidence="7 8">KM_D13</strain>
    </source>
</reference>
<comment type="caution">
    <text evidence="7">The sequence shown here is derived from an EMBL/GenBank/DDBJ whole genome shotgun (WGS) entry which is preliminary data.</text>
</comment>